<reference evidence="1 2" key="1">
    <citation type="submission" date="2016-11" db="EMBL/GenBank/DDBJ databases">
        <title>Draft Genome Sequences of Nine Cyanobacterial Strains from Diverse Habitats.</title>
        <authorList>
            <person name="Zhu T."/>
            <person name="Hou S."/>
            <person name="Lu X."/>
            <person name="Hess W.R."/>
        </authorList>
    </citation>
    <scope>NUCLEOTIDE SEQUENCE [LARGE SCALE GENOMIC DNA]</scope>
    <source>
        <strain evidence="1 2">NIES-593</strain>
    </source>
</reference>
<keyword evidence="2" id="KW-1185">Reference proteome</keyword>
<dbReference type="EMBL" id="MRCB01000012">
    <property type="protein sequence ID" value="OKH22789.1"/>
    <property type="molecule type" value="Genomic_DNA"/>
</dbReference>
<comment type="caution">
    <text evidence="1">The sequence shown here is derived from an EMBL/GenBank/DDBJ whole genome shotgun (WGS) entry which is preliminary data.</text>
</comment>
<protein>
    <submittedName>
        <fullName evidence="1">Uncharacterized protein</fullName>
    </submittedName>
</protein>
<dbReference type="AlphaFoldDB" id="A0A1U7HGU7"/>
<name>A0A1U7HGU7_9CYAN</name>
<proteinExistence type="predicted"/>
<dbReference type="Proteomes" id="UP000186868">
    <property type="component" value="Unassembled WGS sequence"/>
</dbReference>
<accession>A0A1U7HGU7</accession>
<evidence type="ECO:0000313" key="2">
    <source>
        <dbReference type="Proteomes" id="UP000186868"/>
    </source>
</evidence>
<evidence type="ECO:0000313" key="1">
    <source>
        <dbReference type="EMBL" id="OKH22789.1"/>
    </source>
</evidence>
<gene>
    <name evidence="1" type="ORF">NIES593_11745</name>
</gene>
<dbReference type="STRING" id="1921803.NIES593_11745"/>
<sequence>MAMLKRILLLSSAASIVLTDQGVAAQEYSPSTYGNVEINYVAHLGGRCMRLLIDNEDATSYCRDYFVQMSLDNGRVIYMIPLNEDEGVFMSLS</sequence>
<organism evidence="1 2">
    <name type="scientific">Hydrococcus rivularis NIES-593</name>
    <dbReference type="NCBI Taxonomy" id="1921803"/>
    <lineage>
        <taxon>Bacteria</taxon>
        <taxon>Bacillati</taxon>
        <taxon>Cyanobacteriota</taxon>
        <taxon>Cyanophyceae</taxon>
        <taxon>Pleurocapsales</taxon>
        <taxon>Hydrococcaceae</taxon>
        <taxon>Hydrococcus</taxon>
    </lineage>
</organism>